<dbReference type="RefSeq" id="WP_132430899.1">
    <property type="nucleotide sequence ID" value="NZ_SMFZ01000002.1"/>
</dbReference>
<dbReference type="PANTHER" id="PTHR34069:SF2">
    <property type="entry name" value="BETA-KETOACYL-[ACYL-CARRIER-PROTEIN] SYNTHASE III"/>
    <property type="match status" value="1"/>
</dbReference>
<dbReference type="AlphaFoldDB" id="A0A4R1HM70"/>
<dbReference type="GO" id="GO:0016746">
    <property type="term" value="F:acyltransferase activity"/>
    <property type="evidence" value="ECO:0007669"/>
    <property type="project" value="UniProtKB-KW"/>
</dbReference>
<dbReference type="EMBL" id="SMFZ01000002">
    <property type="protein sequence ID" value="TCK22211.1"/>
    <property type="molecule type" value="Genomic_DNA"/>
</dbReference>
<organism evidence="4 5">
    <name type="scientific">Pseudonocardia endophytica</name>
    <dbReference type="NCBI Taxonomy" id="401976"/>
    <lineage>
        <taxon>Bacteria</taxon>
        <taxon>Bacillati</taxon>
        <taxon>Actinomycetota</taxon>
        <taxon>Actinomycetes</taxon>
        <taxon>Pseudonocardiales</taxon>
        <taxon>Pseudonocardiaceae</taxon>
        <taxon>Pseudonocardia</taxon>
    </lineage>
</organism>
<comment type="caution">
    <text evidence="4">The sequence shown here is derived from an EMBL/GenBank/DDBJ whole genome shotgun (WGS) entry which is preliminary data.</text>
</comment>
<dbReference type="GO" id="GO:0044550">
    <property type="term" value="P:secondary metabolite biosynthetic process"/>
    <property type="evidence" value="ECO:0007669"/>
    <property type="project" value="TreeGrafter"/>
</dbReference>
<feature type="domain" description="Beta-ketoacyl-[acyl-carrier-protein] synthase III C-terminal" evidence="3">
    <location>
        <begin position="246"/>
        <end position="336"/>
    </location>
</feature>
<evidence type="ECO:0000256" key="1">
    <source>
        <dbReference type="ARBA" id="ARBA00022679"/>
    </source>
</evidence>
<keyword evidence="2" id="KW-0012">Acyltransferase</keyword>
<reference evidence="4 5" key="1">
    <citation type="submission" date="2019-03" db="EMBL/GenBank/DDBJ databases">
        <title>Sequencing the genomes of 1000 actinobacteria strains.</title>
        <authorList>
            <person name="Klenk H.-P."/>
        </authorList>
    </citation>
    <scope>NUCLEOTIDE SEQUENCE [LARGE SCALE GENOMIC DNA]</scope>
    <source>
        <strain evidence="4 5">DSM 44969</strain>
    </source>
</reference>
<name>A0A4R1HM70_PSEEN</name>
<sequence>MRFDEPLYVSGTGIELAETTTLEAALEAGLCRRATVWRTGVRSVCVSAELSGPELAARAARRALGGAGAGPSDVDLVLHASTYHQGHDLWSAASYVQRESLGNACPSMEVRQLSNGGLAAVELAAGYLTAAPARRHSALVTTGDRFAPPGFDRFATDPGTICGDAGTALVLSTVDGFARLVALVTVSDPGLEVMGRGEDPFSDAPLQARPTIDVGVHRPHLLRSIGMTEMLERMVAGQQESFRTALDDAKIDADDVRRFVLPNLGAPKVAAQFLEPLGIDPARTTQDWGLGLGHLGAGDQIAGLAHLREEGLLASGDHCVLVGAGGGFTWTTAVLEML</sequence>
<keyword evidence="1" id="KW-0808">Transferase</keyword>
<dbReference type="PANTHER" id="PTHR34069">
    <property type="entry name" value="3-OXOACYL-[ACYL-CARRIER-PROTEIN] SYNTHASE 3"/>
    <property type="match status" value="1"/>
</dbReference>
<dbReference type="InterPro" id="IPR013747">
    <property type="entry name" value="ACP_syn_III_C"/>
</dbReference>
<dbReference type="CDD" id="cd00827">
    <property type="entry name" value="init_cond_enzymes"/>
    <property type="match status" value="1"/>
</dbReference>
<accession>A0A4R1HM70</accession>
<evidence type="ECO:0000256" key="2">
    <source>
        <dbReference type="ARBA" id="ARBA00023315"/>
    </source>
</evidence>
<dbReference type="OrthoDB" id="7055207at2"/>
<protein>
    <submittedName>
        <fullName evidence="4">3-oxoacyl-[acyl-carrier-protein] synthase-3</fullName>
    </submittedName>
</protein>
<evidence type="ECO:0000313" key="4">
    <source>
        <dbReference type="EMBL" id="TCK22211.1"/>
    </source>
</evidence>
<evidence type="ECO:0000259" key="3">
    <source>
        <dbReference type="Pfam" id="PF08541"/>
    </source>
</evidence>
<gene>
    <name evidence="4" type="ORF">EV378_6211</name>
</gene>
<dbReference type="InterPro" id="IPR016039">
    <property type="entry name" value="Thiolase-like"/>
</dbReference>
<proteinExistence type="predicted"/>
<dbReference type="Proteomes" id="UP000295560">
    <property type="component" value="Unassembled WGS sequence"/>
</dbReference>
<dbReference type="Pfam" id="PF08541">
    <property type="entry name" value="ACP_syn_III_C"/>
    <property type="match status" value="1"/>
</dbReference>
<dbReference type="SUPFAM" id="SSF53901">
    <property type="entry name" value="Thiolase-like"/>
    <property type="match status" value="1"/>
</dbReference>
<dbReference type="Gene3D" id="3.40.47.10">
    <property type="match status" value="2"/>
</dbReference>
<keyword evidence="5" id="KW-1185">Reference proteome</keyword>
<evidence type="ECO:0000313" key="5">
    <source>
        <dbReference type="Proteomes" id="UP000295560"/>
    </source>
</evidence>